<reference evidence="2" key="1">
    <citation type="submission" date="2013-10" db="EMBL/GenBank/DDBJ databases">
        <title>Genome sequencing of Onchocerca volvulus.</title>
        <authorList>
            <person name="Cotton J."/>
            <person name="Tsai J."/>
            <person name="Stanley E."/>
            <person name="Tracey A."/>
            <person name="Holroyd N."/>
            <person name="Lustigman S."/>
            <person name="Berriman M."/>
        </authorList>
    </citation>
    <scope>NUCLEOTIDE SEQUENCE</scope>
</reference>
<organism evidence="1 2">
    <name type="scientific">Onchocerca volvulus</name>
    <dbReference type="NCBI Taxonomy" id="6282"/>
    <lineage>
        <taxon>Eukaryota</taxon>
        <taxon>Metazoa</taxon>
        <taxon>Ecdysozoa</taxon>
        <taxon>Nematoda</taxon>
        <taxon>Chromadorea</taxon>
        <taxon>Rhabditida</taxon>
        <taxon>Spirurina</taxon>
        <taxon>Spiruromorpha</taxon>
        <taxon>Filarioidea</taxon>
        <taxon>Onchocercidae</taxon>
        <taxon>Onchocerca</taxon>
    </lineage>
</organism>
<dbReference type="EMBL" id="CMVM020000287">
    <property type="status" value="NOT_ANNOTATED_CDS"/>
    <property type="molecule type" value="Genomic_DNA"/>
</dbReference>
<sequence>MLCKIFHMLAIHQWNNKCGTTRKNPNQNGALQNCNLTEKKGICAIFFTSIESKRNEEKKSFDPNITGRCKW</sequence>
<dbReference type="AlphaFoldDB" id="A0A8R1U2Y4"/>
<dbReference type="EnsemblMetazoa" id="OVOC9673.1">
    <property type="protein sequence ID" value="OVOC9673.1"/>
    <property type="gene ID" value="WBGene00246482"/>
</dbReference>
<protein>
    <submittedName>
        <fullName evidence="1">Uncharacterized protein</fullName>
    </submittedName>
</protein>
<proteinExistence type="predicted"/>
<evidence type="ECO:0000313" key="1">
    <source>
        <dbReference type="EnsemblMetazoa" id="OVOC9673.1"/>
    </source>
</evidence>
<reference evidence="1" key="2">
    <citation type="submission" date="2022-06" db="UniProtKB">
        <authorList>
            <consortium name="EnsemblMetazoa"/>
        </authorList>
    </citation>
    <scope>IDENTIFICATION</scope>
</reference>
<accession>A0A8R1U2Y4</accession>
<dbReference type="EMBL" id="CMVM020000286">
    <property type="status" value="NOT_ANNOTATED_CDS"/>
    <property type="molecule type" value="Genomic_DNA"/>
</dbReference>
<keyword evidence="2" id="KW-1185">Reference proteome</keyword>
<name>A0A8R1U2Y4_ONCVO</name>
<evidence type="ECO:0000313" key="2">
    <source>
        <dbReference type="Proteomes" id="UP000024404"/>
    </source>
</evidence>
<dbReference type="Proteomes" id="UP000024404">
    <property type="component" value="Unassembled WGS sequence"/>
</dbReference>